<dbReference type="Pfam" id="PF13426">
    <property type="entry name" value="PAS_9"/>
    <property type="match status" value="2"/>
</dbReference>
<dbReference type="InterPro" id="IPR036097">
    <property type="entry name" value="HisK_dim/P_sf"/>
</dbReference>
<keyword evidence="6" id="KW-0175">Coiled coil</keyword>
<dbReference type="Gene3D" id="3.30.565.10">
    <property type="entry name" value="Histidine kinase-like ATPase, C-terminal domain"/>
    <property type="match status" value="1"/>
</dbReference>
<dbReference type="RefSeq" id="WP_119665989.1">
    <property type="nucleotide sequence ID" value="NZ_QXED01000001.1"/>
</dbReference>
<keyword evidence="3" id="KW-0597">Phosphoprotein</keyword>
<evidence type="ECO:0000313" key="8">
    <source>
        <dbReference type="EMBL" id="RIV27138.1"/>
    </source>
</evidence>
<dbReference type="InterPro" id="IPR003594">
    <property type="entry name" value="HATPase_dom"/>
</dbReference>
<dbReference type="InterPro" id="IPR004358">
    <property type="entry name" value="Sig_transdc_His_kin-like_C"/>
</dbReference>
<dbReference type="Proteomes" id="UP000283523">
    <property type="component" value="Unassembled WGS sequence"/>
</dbReference>
<dbReference type="Gene3D" id="3.30.450.20">
    <property type="entry name" value="PAS domain"/>
    <property type="match status" value="2"/>
</dbReference>
<organism evidence="8 9">
    <name type="scientific">Fibrisoma montanum</name>
    <dbReference type="NCBI Taxonomy" id="2305895"/>
    <lineage>
        <taxon>Bacteria</taxon>
        <taxon>Pseudomonadati</taxon>
        <taxon>Bacteroidota</taxon>
        <taxon>Cytophagia</taxon>
        <taxon>Cytophagales</taxon>
        <taxon>Spirosomataceae</taxon>
        <taxon>Fibrisoma</taxon>
    </lineage>
</organism>
<dbReference type="Pfam" id="PF00512">
    <property type="entry name" value="HisKA"/>
    <property type="match status" value="1"/>
</dbReference>
<dbReference type="GO" id="GO:0000155">
    <property type="term" value="F:phosphorelay sensor kinase activity"/>
    <property type="evidence" value="ECO:0007669"/>
    <property type="project" value="InterPro"/>
</dbReference>
<dbReference type="Pfam" id="PF02518">
    <property type="entry name" value="HATPase_c"/>
    <property type="match status" value="1"/>
</dbReference>
<sequence>MFISLNETLLTSVLDNHPEPIVLHAPVFESEAGNTIVDFILVYFNGAAMQQANLPYGLMKGQKVSELTGYSEEGRKQLTQQLIEVYTSGNDLQTTYYNELLDIYFDVFRRKIDGAVLSITKNVNAQMKERLEKQKQQEFVDLILNNSLDGWYVLDAVLNEQGDVTDFMFTRVNKQFLQLSGLSEEQVIGKRFLALFPATKDIGSFERYKAVYLTGISERRQSHYTAGSFDAWYDSVVARLGEHSLLVTFADVTELNAKAKELESKNYILDNIFTHSSNGISFGQVIRNEDGKIIDGKPIMANDAAIQLVGIPKELYFSKTSVELEPNILNTPYFQKIIHTMDTGEPSIVEYQLESTGRWIEISLSRMDRDHLIIIFTDVTDIKEIELQKERLIDELKRTNAALKDFTRAASHDLKEPLRKVHFFTERLHQRLATKMNEEENGLMEKVKVANRRMMLLVEDLLSYADISYGTHQLEEINLNEILDYVLSDLELVIQEKGSTIEVDTLPVLKGYGRQLGQLFQNLISNALNYSKPDDQSAIAITAKEVSKDDVPAPFIPDSEHYHLIQVKDNGIGFNQAYAEKIFDVFTRLHSKEKYSGTGIGLAIVKKVAENHLGFVYAESEEGKGATFSVLLPQNA</sequence>
<evidence type="ECO:0000256" key="4">
    <source>
        <dbReference type="ARBA" id="ARBA00022679"/>
    </source>
</evidence>
<dbReference type="InterPro" id="IPR052162">
    <property type="entry name" value="Sensor_kinase/Photoreceptor"/>
</dbReference>
<dbReference type="EMBL" id="QXED01000001">
    <property type="protein sequence ID" value="RIV27138.1"/>
    <property type="molecule type" value="Genomic_DNA"/>
</dbReference>
<dbReference type="SUPFAM" id="SSF55785">
    <property type="entry name" value="PYP-like sensor domain (PAS domain)"/>
    <property type="match status" value="2"/>
</dbReference>
<dbReference type="AlphaFoldDB" id="A0A418MI70"/>
<feature type="domain" description="Histidine kinase" evidence="7">
    <location>
        <begin position="409"/>
        <end position="636"/>
    </location>
</feature>
<evidence type="ECO:0000313" key="9">
    <source>
        <dbReference type="Proteomes" id="UP000283523"/>
    </source>
</evidence>
<dbReference type="SMART" id="SM00388">
    <property type="entry name" value="HisKA"/>
    <property type="match status" value="1"/>
</dbReference>
<protein>
    <recommendedName>
        <fullName evidence="2">histidine kinase</fullName>
        <ecNumber evidence="2">2.7.13.3</ecNumber>
    </recommendedName>
</protein>
<keyword evidence="4" id="KW-0808">Transferase</keyword>
<dbReference type="InterPro" id="IPR005467">
    <property type="entry name" value="His_kinase_dom"/>
</dbReference>
<feature type="coiled-coil region" evidence="6">
    <location>
        <begin position="382"/>
        <end position="409"/>
    </location>
</feature>
<comment type="catalytic activity">
    <reaction evidence="1">
        <text>ATP + protein L-histidine = ADP + protein N-phospho-L-histidine.</text>
        <dbReference type="EC" id="2.7.13.3"/>
    </reaction>
</comment>
<accession>A0A418MI70</accession>
<dbReference type="InterPro" id="IPR000014">
    <property type="entry name" value="PAS"/>
</dbReference>
<dbReference type="InterPro" id="IPR036890">
    <property type="entry name" value="HATPase_C_sf"/>
</dbReference>
<name>A0A418MI70_9BACT</name>
<dbReference type="OrthoDB" id="927680at2"/>
<evidence type="ECO:0000259" key="7">
    <source>
        <dbReference type="PROSITE" id="PS50109"/>
    </source>
</evidence>
<dbReference type="InterPro" id="IPR035965">
    <property type="entry name" value="PAS-like_dom_sf"/>
</dbReference>
<evidence type="ECO:0000256" key="6">
    <source>
        <dbReference type="SAM" id="Coils"/>
    </source>
</evidence>
<evidence type="ECO:0000256" key="2">
    <source>
        <dbReference type="ARBA" id="ARBA00012438"/>
    </source>
</evidence>
<proteinExistence type="predicted"/>
<dbReference type="Gene3D" id="1.10.287.130">
    <property type="match status" value="1"/>
</dbReference>
<dbReference type="PRINTS" id="PR00344">
    <property type="entry name" value="BCTRLSENSOR"/>
</dbReference>
<evidence type="ECO:0000256" key="3">
    <source>
        <dbReference type="ARBA" id="ARBA00022553"/>
    </source>
</evidence>
<gene>
    <name evidence="8" type="ORF">DYU11_02140</name>
</gene>
<dbReference type="CDD" id="cd00082">
    <property type="entry name" value="HisKA"/>
    <property type="match status" value="1"/>
</dbReference>
<dbReference type="CDD" id="cd00130">
    <property type="entry name" value="PAS"/>
    <property type="match status" value="1"/>
</dbReference>
<evidence type="ECO:0000256" key="5">
    <source>
        <dbReference type="ARBA" id="ARBA00022777"/>
    </source>
</evidence>
<comment type="caution">
    <text evidence="8">The sequence shown here is derived from an EMBL/GenBank/DDBJ whole genome shotgun (WGS) entry which is preliminary data.</text>
</comment>
<dbReference type="FunFam" id="3.30.565.10:FF:000006">
    <property type="entry name" value="Sensor histidine kinase WalK"/>
    <property type="match status" value="1"/>
</dbReference>
<dbReference type="PROSITE" id="PS50109">
    <property type="entry name" value="HIS_KIN"/>
    <property type="match status" value="1"/>
</dbReference>
<dbReference type="SMART" id="SM00387">
    <property type="entry name" value="HATPase_c"/>
    <property type="match status" value="1"/>
</dbReference>
<reference evidence="8 9" key="1">
    <citation type="submission" date="2018-08" db="EMBL/GenBank/DDBJ databases">
        <title>Fibrisoma montanum sp. nov., isolated from Danxia mountain soil.</title>
        <authorList>
            <person name="Huang Y."/>
        </authorList>
    </citation>
    <scope>NUCLEOTIDE SEQUENCE [LARGE SCALE GENOMIC DNA]</scope>
    <source>
        <strain evidence="8 9">HYT19</strain>
    </source>
</reference>
<keyword evidence="5 8" id="KW-0418">Kinase</keyword>
<dbReference type="PANTHER" id="PTHR43304">
    <property type="entry name" value="PHYTOCHROME-LIKE PROTEIN CPH1"/>
    <property type="match status" value="1"/>
</dbReference>
<dbReference type="PANTHER" id="PTHR43304:SF1">
    <property type="entry name" value="PAC DOMAIN-CONTAINING PROTEIN"/>
    <property type="match status" value="1"/>
</dbReference>
<evidence type="ECO:0000256" key="1">
    <source>
        <dbReference type="ARBA" id="ARBA00000085"/>
    </source>
</evidence>
<dbReference type="EC" id="2.7.13.3" evidence="2"/>
<dbReference type="SUPFAM" id="SSF47384">
    <property type="entry name" value="Homodimeric domain of signal transducing histidine kinase"/>
    <property type="match status" value="1"/>
</dbReference>
<dbReference type="InterPro" id="IPR003661">
    <property type="entry name" value="HisK_dim/P_dom"/>
</dbReference>
<keyword evidence="9" id="KW-1185">Reference proteome</keyword>
<dbReference type="SUPFAM" id="SSF55874">
    <property type="entry name" value="ATPase domain of HSP90 chaperone/DNA topoisomerase II/histidine kinase"/>
    <property type="match status" value="1"/>
</dbReference>